<evidence type="ECO:0000313" key="2">
    <source>
        <dbReference type="EMBL" id="SDK14305.1"/>
    </source>
</evidence>
<reference evidence="2 3" key="1">
    <citation type="submission" date="2016-10" db="EMBL/GenBank/DDBJ databases">
        <authorList>
            <person name="de Groot N.N."/>
        </authorList>
    </citation>
    <scope>NUCLEOTIDE SEQUENCE [LARGE SCALE GENOMIC DNA]</scope>
    <source>
        <strain evidence="2 3">CGMCC 4.5681</strain>
    </source>
</reference>
<evidence type="ECO:0000313" key="3">
    <source>
        <dbReference type="Proteomes" id="UP000198683"/>
    </source>
</evidence>
<feature type="transmembrane region" description="Helical" evidence="1">
    <location>
        <begin position="56"/>
        <end position="76"/>
    </location>
</feature>
<organism evidence="2 3">
    <name type="scientific">Nonomuraea maritima</name>
    <dbReference type="NCBI Taxonomy" id="683260"/>
    <lineage>
        <taxon>Bacteria</taxon>
        <taxon>Bacillati</taxon>
        <taxon>Actinomycetota</taxon>
        <taxon>Actinomycetes</taxon>
        <taxon>Streptosporangiales</taxon>
        <taxon>Streptosporangiaceae</taxon>
        <taxon>Nonomuraea</taxon>
    </lineage>
</organism>
<evidence type="ECO:0000256" key="1">
    <source>
        <dbReference type="SAM" id="Phobius"/>
    </source>
</evidence>
<dbReference type="Proteomes" id="UP000198683">
    <property type="component" value="Unassembled WGS sequence"/>
</dbReference>
<dbReference type="RefSeq" id="WP_090762772.1">
    <property type="nucleotide sequence ID" value="NZ_FNFB01000005.1"/>
</dbReference>
<keyword evidence="3" id="KW-1185">Reference proteome</keyword>
<protein>
    <submittedName>
        <fullName evidence="2">Uncharacterized protein</fullName>
    </submittedName>
</protein>
<proteinExistence type="predicted"/>
<name>A0A1G8ZIT3_9ACTN</name>
<keyword evidence="1" id="KW-0812">Transmembrane</keyword>
<dbReference type="AlphaFoldDB" id="A0A1G8ZIT3"/>
<feature type="transmembrane region" description="Helical" evidence="1">
    <location>
        <begin position="20"/>
        <end position="36"/>
    </location>
</feature>
<sequence>MPTLTLHLTVTTPTSLGTDDWLYFIGFALAIMWLTVRAARRVRLHVSMRFSDAVSAVMGAVAAVLIFLAVAAYLLVV</sequence>
<keyword evidence="1" id="KW-1133">Transmembrane helix</keyword>
<accession>A0A1G8ZIT3</accession>
<dbReference type="EMBL" id="FNFB01000005">
    <property type="protein sequence ID" value="SDK14305.1"/>
    <property type="molecule type" value="Genomic_DNA"/>
</dbReference>
<gene>
    <name evidence="2" type="ORF">SAMN05421874_105277</name>
</gene>
<keyword evidence="1" id="KW-0472">Membrane</keyword>